<organism evidence="2 3">
    <name type="scientific">Actinomadura meridiana</name>
    <dbReference type="NCBI Taxonomy" id="559626"/>
    <lineage>
        <taxon>Bacteria</taxon>
        <taxon>Bacillati</taxon>
        <taxon>Actinomycetota</taxon>
        <taxon>Actinomycetes</taxon>
        <taxon>Streptosporangiales</taxon>
        <taxon>Thermomonosporaceae</taxon>
        <taxon>Actinomadura</taxon>
    </lineage>
</organism>
<keyword evidence="1" id="KW-0472">Membrane</keyword>
<dbReference type="Proteomes" id="UP001501710">
    <property type="component" value="Unassembled WGS sequence"/>
</dbReference>
<evidence type="ECO:0000313" key="2">
    <source>
        <dbReference type="EMBL" id="GAA4225199.1"/>
    </source>
</evidence>
<comment type="caution">
    <text evidence="2">The sequence shown here is derived from an EMBL/GenBank/DDBJ whole genome shotgun (WGS) entry which is preliminary data.</text>
</comment>
<protein>
    <submittedName>
        <fullName evidence="2">Uncharacterized protein</fullName>
    </submittedName>
</protein>
<proteinExistence type="predicted"/>
<evidence type="ECO:0000256" key="1">
    <source>
        <dbReference type="SAM" id="Phobius"/>
    </source>
</evidence>
<evidence type="ECO:0000313" key="3">
    <source>
        <dbReference type="Proteomes" id="UP001501710"/>
    </source>
</evidence>
<feature type="transmembrane region" description="Helical" evidence="1">
    <location>
        <begin position="91"/>
        <end position="110"/>
    </location>
</feature>
<dbReference type="EMBL" id="BAABAS010000003">
    <property type="protein sequence ID" value="GAA4225199.1"/>
    <property type="molecule type" value="Genomic_DNA"/>
</dbReference>
<reference evidence="3" key="1">
    <citation type="journal article" date="2019" name="Int. J. Syst. Evol. Microbiol.">
        <title>The Global Catalogue of Microorganisms (GCM) 10K type strain sequencing project: providing services to taxonomists for standard genome sequencing and annotation.</title>
        <authorList>
            <consortium name="The Broad Institute Genomics Platform"/>
            <consortium name="The Broad Institute Genome Sequencing Center for Infectious Disease"/>
            <person name="Wu L."/>
            <person name="Ma J."/>
        </authorList>
    </citation>
    <scope>NUCLEOTIDE SEQUENCE [LARGE SCALE GENOMIC DNA]</scope>
    <source>
        <strain evidence="3">JCM 17440</strain>
    </source>
</reference>
<sequence>MAEEDQESGIRHYILAFMLAAFIGLCTVLGEALVPNDLPPDGMVGWLVFLGTVILFTLVFAFTAVAAGFLDRIATSIPGLQWRPWRDRLPKITLAVVLLGAVVAVVWIFADPSKLIKDQRVGGLDLAGYCRTYGFTTNDADACSWNIALNQACDWQYQKTGLRLVMNSGPYSGVCQESKKPLGGIRDMRGFCRNRFPTSTDVNANVNGQQTWVCKVKLDLSLACGWQYQKRDIEARKEGGLWYCYR</sequence>
<keyword evidence="1" id="KW-1133">Transmembrane helix</keyword>
<feature type="transmembrane region" description="Helical" evidence="1">
    <location>
        <begin position="46"/>
        <end position="70"/>
    </location>
</feature>
<accession>A0ABP8BSY4</accession>
<feature type="transmembrane region" description="Helical" evidence="1">
    <location>
        <begin position="12"/>
        <end position="34"/>
    </location>
</feature>
<keyword evidence="1" id="KW-0812">Transmembrane</keyword>
<gene>
    <name evidence="2" type="ORF">GCM10022254_06650</name>
</gene>
<keyword evidence="3" id="KW-1185">Reference proteome</keyword>
<name>A0ABP8BSY4_9ACTN</name>
<dbReference type="RefSeq" id="WP_344889349.1">
    <property type="nucleotide sequence ID" value="NZ_BAABAS010000003.1"/>
</dbReference>